<organism evidence="2 3">
    <name type="scientific">Volvox reticuliferus</name>
    <dbReference type="NCBI Taxonomy" id="1737510"/>
    <lineage>
        <taxon>Eukaryota</taxon>
        <taxon>Viridiplantae</taxon>
        <taxon>Chlorophyta</taxon>
        <taxon>core chlorophytes</taxon>
        <taxon>Chlorophyceae</taxon>
        <taxon>CS clade</taxon>
        <taxon>Chlamydomonadales</taxon>
        <taxon>Volvocaceae</taxon>
        <taxon>Volvox</taxon>
    </lineage>
</organism>
<evidence type="ECO:0000256" key="1">
    <source>
        <dbReference type="SAM" id="Phobius"/>
    </source>
</evidence>
<dbReference type="EMBL" id="BNCP01000006">
    <property type="protein sequence ID" value="GIL75024.1"/>
    <property type="molecule type" value="Genomic_DNA"/>
</dbReference>
<feature type="transmembrane region" description="Helical" evidence="1">
    <location>
        <begin position="12"/>
        <end position="30"/>
    </location>
</feature>
<evidence type="ECO:0000313" key="2">
    <source>
        <dbReference type="EMBL" id="GIL75024.1"/>
    </source>
</evidence>
<keyword evidence="1" id="KW-1133">Transmembrane helix</keyword>
<keyword evidence="3" id="KW-1185">Reference proteome</keyword>
<dbReference type="Proteomes" id="UP000747110">
    <property type="component" value="Unassembled WGS sequence"/>
</dbReference>
<proteinExistence type="predicted"/>
<feature type="transmembrane region" description="Helical" evidence="1">
    <location>
        <begin position="51"/>
        <end position="69"/>
    </location>
</feature>
<protein>
    <submittedName>
        <fullName evidence="2">Uncharacterized protein</fullName>
    </submittedName>
</protein>
<feature type="transmembrane region" description="Helical" evidence="1">
    <location>
        <begin position="81"/>
        <end position="102"/>
    </location>
</feature>
<accession>A0A8J4CA74</accession>
<sequence length="177" mass="18993">QNLISTNDQQATSVMLSWVMLSPFVSLELLDRQQGVALGTTVPKLNQLLTALAGGFVIIGATIALGLHLKAVFLVWTTSLWAKSCVAILAIAAVGVLMEVVAGLNRRLRVAAAPLSRRIHLNPSVPPYLPQPQYAQYLPGHNLWQANIRFIPCLHRDAGPLGVLAANVPIGAGHRTE</sequence>
<dbReference type="AlphaFoldDB" id="A0A8J4CA74"/>
<name>A0A8J4CA74_9CHLO</name>
<keyword evidence="1" id="KW-0472">Membrane</keyword>
<gene>
    <name evidence="2" type="ORF">Vretifemale_4872</name>
</gene>
<comment type="caution">
    <text evidence="2">The sequence shown here is derived from an EMBL/GenBank/DDBJ whole genome shotgun (WGS) entry which is preliminary data.</text>
</comment>
<feature type="non-terminal residue" evidence="2">
    <location>
        <position position="1"/>
    </location>
</feature>
<evidence type="ECO:0000313" key="3">
    <source>
        <dbReference type="Proteomes" id="UP000747110"/>
    </source>
</evidence>
<dbReference type="OrthoDB" id="557413at2759"/>
<keyword evidence="1" id="KW-0812">Transmembrane</keyword>
<feature type="non-terminal residue" evidence="2">
    <location>
        <position position="177"/>
    </location>
</feature>
<reference evidence="2" key="1">
    <citation type="journal article" date="2021" name="Proc. Natl. Acad. Sci. U.S.A.">
        <title>Three genomes in the algal genus Volvox reveal the fate of a haploid sex-determining region after a transition to homothallism.</title>
        <authorList>
            <person name="Yamamoto K."/>
            <person name="Hamaji T."/>
            <person name="Kawai-Toyooka H."/>
            <person name="Matsuzaki R."/>
            <person name="Takahashi F."/>
            <person name="Nishimura Y."/>
            <person name="Kawachi M."/>
            <person name="Noguchi H."/>
            <person name="Minakuchi Y."/>
            <person name="Umen J.G."/>
            <person name="Toyoda A."/>
            <person name="Nozaki H."/>
        </authorList>
    </citation>
    <scope>NUCLEOTIDE SEQUENCE</scope>
    <source>
        <strain evidence="2">NIES-3786</strain>
    </source>
</reference>